<dbReference type="Proteomes" id="UP000232323">
    <property type="component" value="Unassembled WGS sequence"/>
</dbReference>
<feature type="domain" description="Protein SirB1 N-terminal" evidence="2">
    <location>
        <begin position="113"/>
        <end position="259"/>
    </location>
</feature>
<feature type="compositionally biased region" description="Basic and acidic residues" evidence="1">
    <location>
        <begin position="374"/>
        <end position="383"/>
    </location>
</feature>
<sequence length="559" mass="61714">MLLKFHQRSSCIVKKKKPVTCTWRAVLFVDSEKVLCKASQSAPQKWSDVEGWAHHEFIAEVKKGDCCMDVGRACLLLALEEEAAVEMHPELMSSLKEVNLTLRTMGSASTWSLERLQALAEEAKAEYIRDLCSSDGLSASSLVEDQALGILFAVNRVLFERHGYAPCNRYGQPRDSQLSSVMESGFGSSATLSFLYMEVCKRAGLSMEARALEDGRYLVLWPKNQELTVNGKRFVVDPYGGGALLLEDEVCELFDVEKGQLFIPSSSSSLLASLLGDLRDSHWARAVGGSATPGFMLPLTLETALKNKVGSINIHSMKRAVSTAEKRLHLLSGQSAVQLEYALLQYFSGNYDDAWIELGILLEQYALSVGTEDDVGRPHRPEAGEGTLEMSNLDDSTRSSTTTSLHTPHDEGSALNEVDTLGEKRHVNQHSIQQGRNQMEPSYQSYGEADMFTSLTGEYTPVQGDRGDMKEQSAAADILIQSSDQKNSSSVASQWEIDMRVSEGFPRDVETVLDTDTASVPVSFSSGHNVSDVDLTQEQILQIKVLLEKVRLQLTFFNR</sequence>
<protein>
    <recommendedName>
        <fullName evidence="2">Protein SirB1 N-terminal domain-containing protein</fullName>
    </recommendedName>
</protein>
<dbReference type="EMBL" id="BEGY01000015">
    <property type="protein sequence ID" value="GAX76036.1"/>
    <property type="molecule type" value="Genomic_DNA"/>
</dbReference>
<evidence type="ECO:0000259" key="2">
    <source>
        <dbReference type="Pfam" id="PF13369"/>
    </source>
</evidence>
<feature type="region of interest" description="Disordered" evidence="1">
    <location>
        <begin position="372"/>
        <end position="413"/>
    </location>
</feature>
<dbReference type="PANTHER" id="PTHR31350">
    <property type="entry name" value="SI:DKEY-261L7.2"/>
    <property type="match status" value="1"/>
</dbReference>
<name>A0A250WZ27_9CHLO</name>
<keyword evidence="4" id="KW-1185">Reference proteome</keyword>
<proteinExistence type="predicted"/>
<comment type="caution">
    <text evidence="3">The sequence shown here is derived from an EMBL/GenBank/DDBJ whole genome shotgun (WGS) entry which is preliminary data.</text>
</comment>
<accession>A0A250WZ27</accession>
<reference evidence="3 4" key="1">
    <citation type="submission" date="2017-08" db="EMBL/GenBank/DDBJ databases">
        <title>Acidophilic green algal genome provides insights into adaptation to an acidic environment.</title>
        <authorList>
            <person name="Hirooka S."/>
            <person name="Hirose Y."/>
            <person name="Kanesaki Y."/>
            <person name="Higuchi S."/>
            <person name="Fujiwara T."/>
            <person name="Onuma R."/>
            <person name="Era A."/>
            <person name="Ohbayashi R."/>
            <person name="Uzuka A."/>
            <person name="Nozaki H."/>
            <person name="Yoshikawa H."/>
            <person name="Miyagishima S.Y."/>
        </authorList>
    </citation>
    <scope>NUCLEOTIDE SEQUENCE [LARGE SCALE GENOMIC DNA]</scope>
    <source>
        <strain evidence="3 4">NIES-2499</strain>
    </source>
</reference>
<gene>
    <name evidence="3" type="ORF">CEUSTIGMA_g3479.t1</name>
</gene>
<evidence type="ECO:0000313" key="3">
    <source>
        <dbReference type="EMBL" id="GAX76036.1"/>
    </source>
</evidence>
<dbReference type="PANTHER" id="PTHR31350:SF29">
    <property type="entry name" value="PROTEIN SIRB1 N-TERMINAL DOMAIN-CONTAINING PROTEIN"/>
    <property type="match status" value="1"/>
</dbReference>
<dbReference type="Pfam" id="PF13369">
    <property type="entry name" value="Transglut_core2"/>
    <property type="match status" value="1"/>
</dbReference>
<evidence type="ECO:0000313" key="4">
    <source>
        <dbReference type="Proteomes" id="UP000232323"/>
    </source>
</evidence>
<evidence type="ECO:0000256" key="1">
    <source>
        <dbReference type="SAM" id="MobiDB-lite"/>
    </source>
</evidence>
<dbReference type="AlphaFoldDB" id="A0A250WZ27"/>
<dbReference type="STRING" id="1157962.A0A250WZ27"/>
<organism evidence="3 4">
    <name type="scientific">Chlamydomonas eustigma</name>
    <dbReference type="NCBI Taxonomy" id="1157962"/>
    <lineage>
        <taxon>Eukaryota</taxon>
        <taxon>Viridiplantae</taxon>
        <taxon>Chlorophyta</taxon>
        <taxon>core chlorophytes</taxon>
        <taxon>Chlorophyceae</taxon>
        <taxon>CS clade</taxon>
        <taxon>Chlamydomonadales</taxon>
        <taxon>Chlamydomonadaceae</taxon>
        <taxon>Chlamydomonas</taxon>
    </lineage>
</organism>
<dbReference type="InterPro" id="IPR032698">
    <property type="entry name" value="SirB1_N"/>
</dbReference>
<dbReference type="OrthoDB" id="28868at2759"/>